<dbReference type="PANTHER" id="PTHR46915:SF6">
    <property type="entry name" value="CYSTEINE PROTEINASES SUPERFAMILY PROTEIN"/>
    <property type="match status" value="1"/>
</dbReference>
<dbReference type="PROSITE" id="PS50600">
    <property type="entry name" value="ULP_PROTEASE"/>
    <property type="match status" value="1"/>
</dbReference>
<evidence type="ECO:0000256" key="1">
    <source>
        <dbReference type="ARBA" id="ARBA00005234"/>
    </source>
</evidence>
<name>A0ABQ8H764_9ROSI</name>
<dbReference type="Gene3D" id="3.30.310.130">
    <property type="entry name" value="Ubiquitin-related"/>
    <property type="match status" value="1"/>
</dbReference>
<evidence type="ECO:0000256" key="4">
    <source>
        <dbReference type="ARBA" id="ARBA00022807"/>
    </source>
</evidence>
<dbReference type="InterPro" id="IPR038765">
    <property type="entry name" value="Papain-like_cys_pep_sf"/>
</dbReference>
<comment type="similarity">
    <text evidence="1">Belongs to the peptidase C48 family.</text>
</comment>
<organism evidence="6 7">
    <name type="scientific">Xanthoceras sorbifolium</name>
    <dbReference type="NCBI Taxonomy" id="99658"/>
    <lineage>
        <taxon>Eukaryota</taxon>
        <taxon>Viridiplantae</taxon>
        <taxon>Streptophyta</taxon>
        <taxon>Embryophyta</taxon>
        <taxon>Tracheophyta</taxon>
        <taxon>Spermatophyta</taxon>
        <taxon>Magnoliopsida</taxon>
        <taxon>eudicotyledons</taxon>
        <taxon>Gunneridae</taxon>
        <taxon>Pentapetalae</taxon>
        <taxon>rosids</taxon>
        <taxon>malvids</taxon>
        <taxon>Sapindales</taxon>
        <taxon>Sapindaceae</taxon>
        <taxon>Xanthoceroideae</taxon>
        <taxon>Xanthoceras</taxon>
    </lineage>
</organism>
<dbReference type="PANTHER" id="PTHR46915">
    <property type="entry name" value="UBIQUITIN-LIKE PROTEASE 4-RELATED"/>
    <property type="match status" value="1"/>
</dbReference>
<evidence type="ECO:0000313" key="7">
    <source>
        <dbReference type="Proteomes" id="UP000827721"/>
    </source>
</evidence>
<evidence type="ECO:0000259" key="5">
    <source>
        <dbReference type="PROSITE" id="PS50600"/>
    </source>
</evidence>
<comment type="caution">
    <text evidence="6">The sequence shown here is derived from an EMBL/GenBank/DDBJ whole genome shotgun (WGS) entry which is preliminary data.</text>
</comment>
<accession>A0ABQ8H764</accession>
<proteinExistence type="inferred from homology"/>
<keyword evidence="2" id="KW-0645">Protease</keyword>
<evidence type="ECO:0000256" key="2">
    <source>
        <dbReference type="ARBA" id="ARBA00022670"/>
    </source>
</evidence>
<feature type="domain" description="Ubiquitin-like protease family profile" evidence="5">
    <location>
        <begin position="50"/>
        <end position="233"/>
    </location>
</feature>
<dbReference type="SUPFAM" id="SSF54001">
    <property type="entry name" value="Cysteine proteinases"/>
    <property type="match status" value="1"/>
</dbReference>
<keyword evidence="7" id="KW-1185">Reference proteome</keyword>
<dbReference type="Gene3D" id="1.10.418.20">
    <property type="match status" value="1"/>
</dbReference>
<dbReference type="EMBL" id="JAFEMO010000013">
    <property type="protein sequence ID" value="KAH7549761.1"/>
    <property type="molecule type" value="Genomic_DNA"/>
</dbReference>
<keyword evidence="3" id="KW-0378">Hydrolase</keyword>
<gene>
    <name evidence="6" type="ORF">JRO89_XS13G0078000</name>
</gene>
<dbReference type="InterPro" id="IPR003653">
    <property type="entry name" value="Peptidase_C48_C"/>
</dbReference>
<dbReference type="Pfam" id="PF02902">
    <property type="entry name" value="Peptidase_C48"/>
    <property type="match status" value="1"/>
</dbReference>
<sequence length="277" mass="32770">MIDRTEAGEYAIAFTRRAFPVEVNKKKRLFHFNKCLLKINFNGQKQAGYLPLPRRKRSERGVKRKIAISKQKKKLDSGEFECYIENLWRSFPEDKKTCFTCLNSLWFNLYMKKSSRAKVLTWIKREHIFSKKYVFVPIVCWSHWSLLIFCHFGENLQSKTKTPCMLLLDSLEMANPRRLEADIRKFVLDVYKAQDRPETRELISQIPLLVPKVPQQRDGVECGNFVLYFINLFVEGAPDNFNVESYPYFMNKNWFSPEGLESFCERLESISSESDFH</sequence>
<keyword evidence="4" id="KW-0788">Thiol protease</keyword>
<reference evidence="6 7" key="1">
    <citation type="submission" date="2021-02" db="EMBL/GenBank/DDBJ databases">
        <title>Plant Genome Project.</title>
        <authorList>
            <person name="Zhang R.-G."/>
        </authorList>
    </citation>
    <scope>NUCLEOTIDE SEQUENCE [LARGE SCALE GENOMIC DNA]</scope>
    <source>
        <tissue evidence="6">Leaves</tissue>
    </source>
</reference>
<evidence type="ECO:0000313" key="6">
    <source>
        <dbReference type="EMBL" id="KAH7549761.1"/>
    </source>
</evidence>
<protein>
    <recommendedName>
        <fullName evidence="5">Ubiquitin-like protease family profile domain-containing protein</fullName>
    </recommendedName>
</protein>
<dbReference type="Proteomes" id="UP000827721">
    <property type="component" value="Unassembled WGS sequence"/>
</dbReference>
<evidence type="ECO:0000256" key="3">
    <source>
        <dbReference type="ARBA" id="ARBA00022801"/>
    </source>
</evidence>